<keyword evidence="13" id="KW-0175">Coiled coil</keyword>
<evidence type="ECO:0000256" key="9">
    <source>
        <dbReference type="ARBA" id="ARBA00023034"/>
    </source>
</evidence>
<evidence type="ECO:0008006" key="18">
    <source>
        <dbReference type="Google" id="ProtNLM"/>
    </source>
</evidence>
<dbReference type="Gene3D" id="1.20.5.340">
    <property type="match status" value="1"/>
</dbReference>
<evidence type="ECO:0000256" key="14">
    <source>
        <dbReference type="SAM" id="MobiDB-lite"/>
    </source>
</evidence>
<dbReference type="GO" id="GO:0000139">
    <property type="term" value="C:Golgi membrane"/>
    <property type="evidence" value="ECO:0007669"/>
    <property type="project" value="UniProtKB-SubCell"/>
</dbReference>
<dbReference type="AlphaFoldDB" id="A0A315WU47"/>
<keyword evidence="6 15" id="KW-0812">Transmembrane</keyword>
<evidence type="ECO:0000256" key="7">
    <source>
        <dbReference type="ARBA" id="ARBA00022968"/>
    </source>
</evidence>
<evidence type="ECO:0000313" key="17">
    <source>
        <dbReference type="Proteomes" id="UP000250572"/>
    </source>
</evidence>
<comment type="caution">
    <text evidence="16">The sequence shown here is derived from an EMBL/GenBank/DDBJ whole genome shotgun (WGS) entry which is preliminary data.</text>
</comment>
<keyword evidence="9" id="KW-0333">Golgi apparatus</keyword>
<keyword evidence="11 15" id="KW-0472">Membrane</keyword>
<evidence type="ECO:0000256" key="5">
    <source>
        <dbReference type="ARBA" id="ARBA00022679"/>
    </source>
</evidence>
<dbReference type="PANTHER" id="PTHR11214:SF115">
    <property type="entry name" value="HEXOSYLTRANSFERASE"/>
    <property type="match status" value="1"/>
</dbReference>
<feature type="coiled-coil region" evidence="13">
    <location>
        <begin position="102"/>
        <end position="129"/>
    </location>
</feature>
<feature type="transmembrane region" description="Helical" evidence="15">
    <location>
        <begin position="810"/>
        <end position="828"/>
    </location>
</feature>
<protein>
    <recommendedName>
        <fullName evidence="18">Hexosyltransferase</fullName>
    </recommendedName>
</protein>
<proteinExistence type="inferred from homology"/>
<evidence type="ECO:0000256" key="13">
    <source>
        <dbReference type="SAM" id="Coils"/>
    </source>
</evidence>
<evidence type="ECO:0000256" key="15">
    <source>
        <dbReference type="SAM" id="Phobius"/>
    </source>
</evidence>
<keyword evidence="10" id="KW-0443">Lipid metabolism</keyword>
<dbReference type="Gene3D" id="3.30.70.1820">
    <property type="entry name" value="L1 transposable element, RRM domain"/>
    <property type="match status" value="1"/>
</dbReference>
<accession>A0A315WU47</accession>
<evidence type="ECO:0000256" key="12">
    <source>
        <dbReference type="ARBA" id="ARBA00023180"/>
    </source>
</evidence>
<dbReference type="PANTHER" id="PTHR11214">
    <property type="entry name" value="BETA-1,3-N-ACETYLGLUCOSAMINYLTRANSFERASE"/>
    <property type="match status" value="1"/>
</dbReference>
<evidence type="ECO:0000256" key="2">
    <source>
        <dbReference type="ARBA" id="ARBA00004922"/>
    </source>
</evidence>
<evidence type="ECO:0000256" key="8">
    <source>
        <dbReference type="ARBA" id="ARBA00022989"/>
    </source>
</evidence>
<comment type="pathway">
    <text evidence="2">Protein modification; protein glycosylation.</text>
</comment>
<feature type="region of interest" description="Disordered" evidence="14">
    <location>
        <begin position="1"/>
        <end position="22"/>
    </location>
</feature>
<reference evidence="16 17" key="1">
    <citation type="journal article" date="2018" name="G3 (Bethesda)">
        <title>A High-Quality Reference Genome for the Invasive Mosquitofish Gambusia affinis Using a Chicago Library.</title>
        <authorList>
            <person name="Hoffberg S.L."/>
            <person name="Troendle N.J."/>
            <person name="Glenn T.C."/>
            <person name="Mahmud O."/>
            <person name="Louha S."/>
            <person name="Chalopin D."/>
            <person name="Bennetzen J.L."/>
            <person name="Mauricio R."/>
        </authorList>
    </citation>
    <scope>NUCLEOTIDE SEQUENCE [LARGE SCALE GENOMIC DNA]</scope>
    <source>
        <strain evidence="16">NE01/NJP1002.9</strain>
        <tissue evidence="16">Muscle</tissue>
    </source>
</reference>
<dbReference type="GO" id="GO:0006493">
    <property type="term" value="P:protein O-linked glycosylation"/>
    <property type="evidence" value="ECO:0007669"/>
    <property type="project" value="TreeGrafter"/>
</dbReference>
<evidence type="ECO:0000256" key="4">
    <source>
        <dbReference type="ARBA" id="ARBA00022676"/>
    </source>
</evidence>
<feature type="transmembrane region" description="Helical" evidence="15">
    <location>
        <begin position="260"/>
        <end position="282"/>
    </location>
</feature>
<gene>
    <name evidence="16" type="ORF">CCH79_00015101</name>
</gene>
<feature type="compositionally biased region" description="Basic residues" evidence="14">
    <location>
        <begin position="1"/>
        <end position="13"/>
    </location>
</feature>
<feature type="transmembrane region" description="Helical" evidence="15">
    <location>
        <begin position="362"/>
        <end position="382"/>
    </location>
</feature>
<keyword evidence="5" id="KW-0808">Transferase</keyword>
<evidence type="ECO:0000256" key="10">
    <source>
        <dbReference type="ARBA" id="ARBA00023098"/>
    </source>
</evidence>
<evidence type="ECO:0000313" key="16">
    <source>
        <dbReference type="EMBL" id="PWA32598.1"/>
    </source>
</evidence>
<dbReference type="Pfam" id="PF01762">
    <property type="entry name" value="Galactosyl_T"/>
    <property type="match status" value="2"/>
</dbReference>
<organism evidence="16 17">
    <name type="scientific">Gambusia affinis</name>
    <name type="common">Western mosquitofish</name>
    <name type="synonym">Heterandria affinis</name>
    <dbReference type="NCBI Taxonomy" id="33528"/>
    <lineage>
        <taxon>Eukaryota</taxon>
        <taxon>Metazoa</taxon>
        <taxon>Chordata</taxon>
        <taxon>Craniata</taxon>
        <taxon>Vertebrata</taxon>
        <taxon>Euteleostomi</taxon>
        <taxon>Actinopterygii</taxon>
        <taxon>Neopterygii</taxon>
        <taxon>Teleostei</taxon>
        <taxon>Neoteleostei</taxon>
        <taxon>Acanthomorphata</taxon>
        <taxon>Ovalentaria</taxon>
        <taxon>Atherinomorphae</taxon>
        <taxon>Cyprinodontiformes</taxon>
        <taxon>Poeciliidae</taxon>
        <taxon>Poeciliinae</taxon>
        <taxon>Gambusia</taxon>
    </lineage>
</organism>
<dbReference type="Proteomes" id="UP000250572">
    <property type="component" value="Unassembled WGS sequence"/>
</dbReference>
<dbReference type="Gene3D" id="3.90.550.50">
    <property type="match status" value="2"/>
</dbReference>
<keyword evidence="17" id="KW-1185">Reference proteome</keyword>
<dbReference type="EMBL" id="NHOQ01000160">
    <property type="protein sequence ID" value="PWA32598.1"/>
    <property type="molecule type" value="Genomic_DNA"/>
</dbReference>
<keyword evidence="8 15" id="KW-1133">Transmembrane helix</keyword>
<dbReference type="GO" id="GO:0008499">
    <property type="term" value="F:N-acetyl-beta-D-glucosaminide beta-(1,3)-galactosyltransferase activity"/>
    <property type="evidence" value="ECO:0007669"/>
    <property type="project" value="TreeGrafter"/>
</dbReference>
<comment type="subcellular location">
    <subcellularLocation>
        <location evidence="1">Golgi apparatus membrane</location>
        <topology evidence="1">Single-pass type II membrane protein</topology>
    </subcellularLocation>
</comment>
<dbReference type="FunFam" id="3.90.550.50:FF:000001">
    <property type="entry name" value="Hexosyltransferase"/>
    <property type="match status" value="2"/>
</dbReference>
<evidence type="ECO:0000256" key="3">
    <source>
        <dbReference type="ARBA" id="ARBA00008661"/>
    </source>
</evidence>
<sequence length="1136" mass="130381">MNRTTKPKLHKKDKSSAEETLDDRTKLASLEAANANTSPVCSPGPSATNEDVLSAISKLSNTVDMRFVELNGSISSLKAALSDICDRVTSTEAAVGSQDRRISELEKRHDSLAAQCSLQQAKLEDLEARSRRQNIRIVGIPEKAENGRPTDFVCKLLPKLLGENNFDGPIEVDRAHRSLTQAKDGKARAIIKRQAFQAIKEQCRSKKIRYGFRYPAQFMVTVNNNTAKFDTPVEADKFLSREIEDWQQLAKHLPPQKPPVFLSCFQGLLMLSLLVVITFLAFSDTTLSWPETFSLQKQYQRFFNQSRPLHPSAYLIHPKHKAFLNKLKEKTIPNPEGLRYHEAYPHNYRKPLCQEKKSSFRFWFQFLVLFCLLILCLFYTVCNNTQSHGEGFSLQNTYSSLFVQTPRGNAPPYRVHLKHRIVPNDVNENTKPHPTQQQRLQYHEAYPHNYRFVMENAEVCEVNSPFLVLMVPVAPKDVLARDAIRATWGKDRVVQGETVLTLFVLGLDKSYDVEKLQRENQEHDDLIQSNFLDTYHNLTIKTMVIMDWLATRCPAAAYAMKVDSDMFLNVDNLVIMLKKPGIPHNNYLTGMLKGNVPVIRDKNSKWYVPEEMYPEPRYPTYPLGMGYVFSNDLPAKLVEVSKSIKPFNIEDAYIGMCIKKLGLSPTSPPDFSQFRDYNTRYDRCEFSKVITYILGSSEQLIHYWTDYKKPGPHYVGFWWRRTLKDLHQDDLYQKRNSCDRIPFMNLCALDDVFIPESDCRAACQGRGGKNKMTNLPRARLGQFLHGLARGLWLRAALIILMDNRKRLKDIFIGVVVGATVVIIYHTSYTELDHLYGPASKKSNATASLLAEPKWEDPDPYHVAYPRNYKFIMDNSPTCKTTTPFLILMVPIAPANLQGRDTIRRTWGGKKIVLGQLVETVFIVGLPGGVNANQQQARLKQESKRYRDLIQSNFQDSYRNLTIKTMVMLEWLVQHCTKSSFMIKIDSDMLLHVENLVELLLDPKTPKENYMSGLVWWHSPVLRNPFNKFYMPQHVIAEREYPPYPLGMAYVMSLDLPKKILSVSPQIKPIYIEDAYLGMCLKRLGVSPTNPPDQRMFQVIPPHPLSSCDLSKVIAMTTTSKYQMQIYWRRIMKGVHC</sequence>
<evidence type="ECO:0000256" key="11">
    <source>
        <dbReference type="ARBA" id="ARBA00023136"/>
    </source>
</evidence>
<name>A0A315WU47_GAMAF</name>
<dbReference type="GO" id="GO:0006629">
    <property type="term" value="P:lipid metabolic process"/>
    <property type="evidence" value="ECO:0007669"/>
    <property type="project" value="UniProtKB-KW"/>
</dbReference>
<evidence type="ECO:0000256" key="1">
    <source>
        <dbReference type="ARBA" id="ARBA00004323"/>
    </source>
</evidence>
<keyword evidence="12" id="KW-0325">Glycoprotein</keyword>
<keyword evidence="7" id="KW-0735">Signal-anchor</keyword>
<comment type="similarity">
    <text evidence="3">Belongs to the glycosyltransferase 31 family.</text>
</comment>
<dbReference type="InterPro" id="IPR002659">
    <property type="entry name" value="Glyco_trans_31"/>
</dbReference>
<keyword evidence="4" id="KW-0328">Glycosyltransferase</keyword>
<evidence type="ECO:0000256" key="6">
    <source>
        <dbReference type="ARBA" id="ARBA00022692"/>
    </source>
</evidence>
<dbReference type="STRING" id="33528.ENSGAFP00000017460"/>